<sequence>MVNKEYFEKAIKYAANENIKYVHFSGHGCEDGIELTDGFITWKEFDQIAWPHLKDTCLCFSSCDVANGVEETFEYHKSFCNAVIAPTRQITWGEGLVAFSALYHRALSCSTSSSQDVRVLNHIVGKGTFRFINSPFRSITYSVG</sequence>
<evidence type="ECO:0000313" key="2">
    <source>
        <dbReference type="Proteomes" id="UP000235405"/>
    </source>
</evidence>
<name>A0A2N7CBQ4_VIBSP</name>
<gene>
    <name evidence="1" type="ORF">BCV19_13675</name>
</gene>
<proteinExistence type="predicted"/>
<dbReference type="AlphaFoldDB" id="A0A2N7CBQ4"/>
<reference evidence="2" key="1">
    <citation type="submission" date="2016-07" db="EMBL/GenBank/DDBJ databases">
        <title>Nontailed viruses are major unrecognized killers of bacteria in the ocean.</title>
        <authorList>
            <person name="Kauffman K."/>
            <person name="Hussain F."/>
            <person name="Yang J."/>
            <person name="Arevalo P."/>
            <person name="Brown J."/>
            <person name="Cutler M."/>
            <person name="Kelly L."/>
            <person name="Polz M.F."/>
        </authorList>
    </citation>
    <scope>NUCLEOTIDE SEQUENCE [LARGE SCALE GENOMIC DNA]</scope>
    <source>
        <strain evidence="2">10N.286.54.F3</strain>
    </source>
</reference>
<evidence type="ECO:0000313" key="1">
    <source>
        <dbReference type="EMBL" id="PMF19311.1"/>
    </source>
</evidence>
<dbReference type="Proteomes" id="UP000235405">
    <property type="component" value="Unassembled WGS sequence"/>
</dbReference>
<organism evidence="1 2">
    <name type="scientific">Vibrio splendidus</name>
    <dbReference type="NCBI Taxonomy" id="29497"/>
    <lineage>
        <taxon>Bacteria</taxon>
        <taxon>Pseudomonadati</taxon>
        <taxon>Pseudomonadota</taxon>
        <taxon>Gammaproteobacteria</taxon>
        <taxon>Vibrionales</taxon>
        <taxon>Vibrionaceae</taxon>
        <taxon>Vibrio</taxon>
    </lineage>
</organism>
<comment type="caution">
    <text evidence="1">The sequence shown here is derived from an EMBL/GenBank/DDBJ whole genome shotgun (WGS) entry which is preliminary data.</text>
</comment>
<protein>
    <recommendedName>
        <fullName evidence="3">CHAT domain-containing protein</fullName>
    </recommendedName>
</protein>
<dbReference type="EMBL" id="MCSW01000194">
    <property type="protein sequence ID" value="PMF19311.1"/>
    <property type="molecule type" value="Genomic_DNA"/>
</dbReference>
<evidence type="ECO:0008006" key="3">
    <source>
        <dbReference type="Google" id="ProtNLM"/>
    </source>
</evidence>
<accession>A0A2N7CBQ4</accession>